<comment type="caution">
    <text evidence="1">The sequence shown here is derived from an EMBL/GenBank/DDBJ whole genome shotgun (WGS) entry which is preliminary data.</text>
</comment>
<protein>
    <submittedName>
        <fullName evidence="1">Uncharacterized protein</fullName>
    </submittedName>
</protein>
<proteinExistence type="predicted"/>
<reference evidence="1 2" key="1">
    <citation type="submission" date="2013-10" db="EMBL/GenBank/DDBJ databases">
        <title>Whole Genome Shotgun Sequence of Photorhabdus temperata J3.</title>
        <authorList>
            <person name="Park G.-S."/>
            <person name="Hong S.-J."/>
            <person name="Shin J.-H."/>
        </authorList>
    </citation>
    <scope>NUCLEOTIDE SEQUENCE [LARGE SCALE GENOMIC DNA]</scope>
    <source>
        <strain evidence="1 2">J3</strain>
    </source>
</reference>
<gene>
    <name evidence="1" type="ORF">O185_16875</name>
</gene>
<name>U7QXZ3_PHOTE</name>
<dbReference type="AlphaFoldDB" id="U7QXZ3"/>
<dbReference type="Proteomes" id="UP000017133">
    <property type="component" value="Unassembled WGS sequence"/>
</dbReference>
<dbReference type="EMBL" id="AXDT01000164">
    <property type="protein sequence ID" value="ERT11907.1"/>
    <property type="molecule type" value="Genomic_DNA"/>
</dbReference>
<evidence type="ECO:0000313" key="1">
    <source>
        <dbReference type="EMBL" id="ERT11907.1"/>
    </source>
</evidence>
<keyword evidence="2" id="KW-1185">Reference proteome</keyword>
<dbReference type="PATRIC" id="fig|1389415.4.peg.3356"/>
<accession>U7QXZ3</accession>
<evidence type="ECO:0000313" key="2">
    <source>
        <dbReference type="Proteomes" id="UP000017133"/>
    </source>
</evidence>
<organism evidence="1 2">
    <name type="scientific">Photorhabdus temperata J3</name>
    <dbReference type="NCBI Taxonomy" id="1389415"/>
    <lineage>
        <taxon>Bacteria</taxon>
        <taxon>Pseudomonadati</taxon>
        <taxon>Pseudomonadota</taxon>
        <taxon>Gammaproteobacteria</taxon>
        <taxon>Enterobacterales</taxon>
        <taxon>Morganellaceae</taxon>
        <taxon>Photorhabdus</taxon>
    </lineage>
</organism>
<sequence>MTVAILVTQGDFIDGMQDYFLQFFGNNSPLITQLIKNIHLLRVFIL</sequence>